<gene>
    <name evidence="7" type="ORF">Faunusvirus1_66</name>
</gene>
<dbReference type="InterPro" id="IPR051834">
    <property type="entry name" value="RING_finger_E3_ligase"/>
</dbReference>
<name>A0A3G4ZVY8_9VIRU</name>
<evidence type="ECO:0000256" key="2">
    <source>
        <dbReference type="ARBA" id="ARBA00022771"/>
    </source>
</evidence>
<evidence type="ECO:0000313" key="7">
    <source>
        <dbReference type="EMBL" id="AYV79046.1"/>
    </source>
</evidence>
<dbReference type="SUPFAM" id="SSF57850">
    <property type="entry name" value="RING/U-box"/>
    <property type="match status" value="1"/>
</dbReference>
<keyword evidence="5" id="KW-0472">Membrane</keyword>
<evidence type="ECO:0000256" key="4">
    <source>
        <dbReference type="PROSITE-ProRule" id="PRU00175"/>
    </source>
</evidence>
<evidence type="ECO:0000256" key="3">
    <source>
        <dbReference type="ARBA" id="ARBA00022833"/>
    </source>
</evidence>
<dbReference type="InterPro" id="IPR001841">
    <property type="entry name" value="Znf_RING"/>
</dbReference>
<reference evidence="7" key="1">
    <citation type="submission" date="2018-10" db="EMBL/GenBank/DDBJ databases">
        <title>Hidden diversity of soil giant viruses.</title>
        <authorList>
            <person name="Schulz F."/>
            <person name="Alteio L."/>
            <person name="Goudeau D."/>
            <person name="Ryan E.M."/>
            <person name="Malmstrom R.R."/>
            <person name="Blanchard J."/>
            <person name="Woyke T."/>
        </authorList>
    </citation>
    <scope>NUCLEOTIDE SEQUENCE</scope>
    <source>
        <strain evidence="7">FNV1</strain>
    </source>
</reference>
<keyword evidence="5" id="KW-0812">Transmembrane</keyword>
<dbReference type="Pfam" id="PF13639">
    <property type="entry name" value="zf-RING_2"/>
    <property type="match status" value="1"/>
</dbReference>
<dbReference type="GO" id="GO:0006511">
    <property type="term" value="P:ubiquitin-dependent protein catabolic process"/>
    <property type="evidence" value="ECO:0007669"/>
    <property type="project" value="TreeGrafter"/>
</dbReference>
<dbReference type="EMBL" id="MK072132">
    <property type="protein sequence ID" value="AYV79046.1"/>
    <property type="molecule type" value="Genomic_DNA"/>
</dbReference>
<feature type="transmembrane region" description="Helical" evidence="5">
    <location>
        <begin position="20"/>
        <end position="41"/>
    </location>
</feature>
<accession>A0A3G4ZVY8</accession>
<dbReference type="PANTHER" id="PTHR45931:SF16">
    <property type="entry name" value="RING_U-BOX SUPERFAMILY PROTEIN"/>
    <property type="match status" value="1"/>
</dbReference>
<dbReference type="GO" id="GO:0061630">
    <property type="term" value="F:ubiquitin protein ligase activity"/>
    <property type="evidence" value="ECO:0007669"/>
    <property type="project" value="TreeGrafter"/>
</dbReference>
<dbReference type="Gene3D" id="3.30.40.10">
    <property type="entry name" value="Zinc/RING finger domain, C3HC4 (zinc finger)"/>
    <property type="match status" value="1"/>
</dbReference>
<dbReference type="PROSITE" id="PS50089">
    <property type="entry name" value="ZF_RING_2"/>
    <property type="match status" value="1"/>
</dbReference>
<feature type="transmembrane region" description="Helical" evidence="5">
    <location>
        <begin position="86"/>
        <end position="106"/>
    </location>
</feature>
<keyword evidence="5" id="KW-1133">Transmembrane helix</keyword>
<dbReference type="PANTHER" id="PTHR45931">
    <property type="entry name" value="SI:CH211-59O9.10"/>
    <property type="match status" value="1"/>
</dbReference>
<evidence type="ECO:0000256" key="1">
    <source>
        <dbReference type="ARBA" id="ARBA00022723"/>
    </source>
</evidence>
<feature type="domain" description="RING-type" evidence="6">
    <location>
        <begin position="181"/>
        <end position="222"/>
    </location>
</feature>
<dbReference type="SMART" id="SM00184">
    <property type="entry name" value="RING"/>
    <property type="match status" value="1"/>
</dbReference>
<proteinExistence type="predicted"/>
<evidence type="ECO:0000259" key="6">
    <source>
        <dbReference type="PROSITE" id="PS50089"/>
    </source>
</evidence>
<protein>
    <recommendedName>
        <fullName evidence="6">RING-type domain-containing protein</fullName>
    </recommendedName>
</protein>
<dbReference type="GO" id="GO:0008270">
    <property type="term" value="F:zinc ion binding"/>
    <property type="evidence" value="ECO:0007669"/>
    <property type="project" value="UniProtKB-KW"/>
</dbReference>
<keyword evidence="3" id="KW-0862">Zinc</keyword>
<evidence type="ECO:0000256" key="5">
    <source>
        <dbReference type="SAM" id="Phobius"/>
    </source>
</evidence>
<dbReference type="InterPro" id="IPR013083">
    <property type="entry name" value="Znf_RING/FYVE/PHD"/>
</dbReference>
<organism evidence="7">
    <name type="scientific">Faunusvirus sp</name>
    <dbReference type="NCBI Taxonomy" id="2487766"/>
    <lineage>
        <taxon>Viruses</taxon>
        <taxon>Varidnaviria</taxon>
        <taxon>Bamfordvirae</taxon>
        <taxon>Nucleocytoviricota</taxon>
        <taxon>Megaviricetes</taxon>
        <taxon>Imitervirales</taxon>
        <taxon>Mimiviridae</taxon>
    </lineage>
</organism>
<keyword evidence="1" id="KW-0479">Metal-binding</keyword>
<feature type="transmembrane region" description="Helical" evidence="5">
    <location>
        <begin position="118"/>
        <end position="141"/>
    </location>
</feature>
<sequence>MYDQSAENPDEVLFPLKLKYLSVIFQFIKIIISAIAINTYVKVDMDIHNILNSSSCNALIIWCEVDIIYSLIVPNVKYQYLVRRRYSCVTVTHIIFGIFWYIIGGINMANTECGNHMLHYYFVTMFYINTLYTLLTLFICFELAKSHFTEGSSFNTIYNYIQNSYNLQMRKYADTDIYTSCSICLTEFIINEDIVCLQCDHIFHKSCIVSWADRQLKCPNCRLAIV</sequence>
<keyword evidence="2 4" id="KW-0863">Zinc-finger</keyword>